<protein>
    <submittedName>
        <fullName evidence="2">Uncharacterized protein</fullName>
    </submittedName>
</protein>
<name>A0A318T3E5_9HYPH</name>
<keyword evidence="1" id="KW-0812">Transmembrane</keyword>
<keyword evidence="1" id="KW-0472">Membrane</keyword>
<feature type="transmembrane region" description="Helical" evidence="1">
    <location>
        <begin position="6"/>
        <end position="27"/>
    </location>
</feature>
<keyword evidence="1" id="KW-1133">Transmembrane helix</keyword>
<gene>
    <name evidence="2" type="ORF">C7477_107106</name>
</gene>
<proteinExistence type="predicted"/>
<reference evidence="2 3" key="1">
    <citation type="submission" date="2018-06" db="EMBL/GenBank/DDBJ databases">
        <title>Genomic Encyclopedia of Type Strains, Phase III (KMG-III): the genomes of soil and plant-associated and newly described type strains.</title>
        <authorList>
            <person name="Whitman W."/>
        </authorList>
    </citation>
    <scope>NUCLEOTIDE SEQUENCE [LARGE SCALE GENOMIC DNA]</scope>
    <source>
        <strain evidence="2 3">ORS 1419</strain>
    </source>
</reference>
<dbReference type="EMBL" id="QJTF01000007">
    <property type="protein sequence ID" value="PYE88463.1"/>
    <property type="molecule type" value="Genomic_DNA"/>
</dbReference>
<dbReference type="Proteomes" id="UP000247454">
    <property type="component" value="Unassembled WGS sequence"/>
</dbReference>
<dbReference type="AlphaFoldDB" id="A0A318T3E5"/>
<evidence type="ECO:0000313" key="2">
    <source>
        <dbReference type="EMBL" id="PYE88463.1"/>
    </source>
</evidence>
<comment type="caution">
    <text evidence="2">The sequence shown here is derived from an EMBL/GenBank/DDBJ whole genome shotgun (WGS) entry which is preliminary data.</text>
</comment>
<organism evidence="2 3">
    <name type="scientific">Phyllobacterium leguminum</name>
    <dbReference type="NCBI Taxonomy" id="314237"/>
    <lineage>
        <taxon>Bacteria</taxon>
        <taxon>Pseudomonadati</taxon>
        <taxon>Pseudomonadota</taxon>
        <taxon>Alphaproteobacteria</taxon>
        <taxon>Hyphomicrobiales</taxon>
        <taxon>Phyllobacteriaceae</taxon>
        <taxon>Phyllobacterium</taxon>
    </lineage>
</organism>
<sequence>MSFTQFMAFMVGPIGALLIMAVMLFITRKDRAKNNSKPRQSN</sequence>
<evidence type="ECO:0000256" key="1">
    <source>
        <dbReference type="SAM" id="Phobius"/>
    </source>
</evidence>
<evidence type="ECO:0000313" key="3">
    <source>
        <dbReference type="Proteomes" id="UP000247454"/>
    </source>
</evidence>
<keyword evidence="3" id="KW-1185">Reference proteome</keyword>
<accession>A0A318T3E5</accession>